<keyword evidence="3" id="KW-1185">Reference proteome</keyword>
<dbReference type="InterPro" id="IPR052718">
    <property type="entry name" value="NmrA-type_oxidoreductase"/>
</dbReference>
<dbReference type="PANTHER" id="PTHR47129:SF1">
    <property type="entry name" value="NMRA-LIKE DOMAIN-CONTAINING PROTEIN"/>
    <property type="match status" value="1"/>
</dbReference>
<dbReference type="AlphaFoldDB" id="A0A558AEZ4"/>
<gene>
    <name evidence="2" type="ORF">FNH06_12160</name>
</gene>
<dbReference type="Gene3D" id="3.40.50.720">
    <property type="entry name" value="NAD(P)-binding Rossmann-like Domain"/>
    <property type="match status" value="1"/>
</dbReference>
<reference evidence="2 3" key="1">
    <citation type="submission" date="2019-07" db="EMBL/GenBank/DDBJ databases">
        <title>New species of Amycolatopsis and Streptomyces.</title>
        <authorList>
            <person name="Duangmal K."/>
            <person name="Teo W.F.A."/>
            <person name="Lipun K."/>
        </authorList>
    </citation>
    <scope>NUCLEOTIDE SEQUENCE [LARGE SCALE GENOMIC DNA]</scope>
    <source>
        <strain evidence="2 3">JCM 30562</strain>
    </source>
</reference>
<dbReference type="InterPro" id="IPR016040">
    <property type="entry name" value="NAD(P)-bd_dom"/>
</dbReference>
<organism evidence="2 3">
    <name type="scientific">Amycolatopsis acidiphila</name>
    <dbReference type="NCBI Taxonomy" id="715473"/>
    <lineage>
        <taxon>Bacteria</taxon>
        <taxon>Bacillati</taxon>
        <taxon>Actinomycetota</taxon>
        <taxon>Actinomycetes</taxon>
        <taxon>Pseudonocardiales</taxon>
        <taxon>Pseudonocardiaceae</taxon>
        <taxon>Amycolatopsis</taxon>
    </lineage>
</organism>
<dbReference type="OrthoDB" id="5510591at2"/>
<dbReference type="CDD" id="cd05269">
    <property type="entry name" value="TMR_SDR_a"/>
    <property type="match status" value="1"/>
</dbReference>
<comment type="caution">
    <text evidence="2">The sequence shown here is derived from an EMBL/GenBank/DDBJ whole genome shotgun (WGS) entry which is preliminary data.</text>
</comment>
<dbReference type="InterPro" id="IPR036291">
    <property type="entry name" value="NAD(P)-bd_dom_sf"/>
</dbReference>
<dbReference type="Proteomes" id="UP000318578">
    <property type="component" value="Unassembled WGS sequence"/>
</dbReference>
<proteinExistence type="predicted"/>
<dbReference type="EMBL" id="VJZA01000015">
    <property type="protein sequence ID" value="TVT22839.1"/>
    <property type="molecule type" value="Genomic_DNA"/>
</dbReference>
<evidence type="ECO:0000259" key="1">
    <source>
        <dbReference type="Pfam" id="PF13460"/>
    </source>
</evidence>
<dbReference type="RefSeq" id="WP_144637694.1">
    <property type="nucleotide sequence ID" value="NZ_BNAX01000006.1"/>
</dbReference>
<dbReference type="Gene3D" id="3.90.25.10">
    <property type="entry name" value="UDP-galactose 4-epimerase, domain 1"/>
    <property type="match status" value="1"/>
</dbReference>
<feature type="domain" description="NAD(P)-binding" evidence="1">
    <location>
        <begin position="6"/>
        <end position="180"/>
    </location>
</feature>
<name>A0A558AEZ4_9PSEU</name>
<dbReference type="PANTHER" id="PTHR47129">
    <property type="entry name" value="QUINONE OXIDOREDUCTASE 2"/>
    <property type="match status" value="1"/>
</dbReference>
<dbReference type="Pfam" id="PF13460">
    <property type="entry name" value="NAD_binding_10"/>
    <property type="match status" value="1"/>
</dbReference>
<evidence type="ECO:0000313" key="2">
    <source>
        <dbReference type="EMBL" id="TVT22839.1"/>
    </source>
</evidence>
<protein>
    <submittedName>
        <fullName evidence="2">SDR family oxidoreductase</fullName>
    </submittedName>
</protein>
<evidence type="ECO:0000313" key="3">
    <source>
        <dbReference type="Proteomes" id="UP000318578"/>
    </source>
</evidence>
<sequence>MIVVTGATGHLGRLVVEGLKQKLPAEQVVAAVRTPEKAFDLGVVVRKADYDEPETLVTALDGADKVLLISGSEVGSRVPQHRAIVEAARKAGATHLVYTSAPKADTTPLILAPEHKATEEIIRESGLTFTFLRNGWYNENYEQTVQQAVQTGSFIGSAGEGRTASAARADYAAAAVAVLTGEGHENKVYELSGDVAWTRAELGATLSDVSGKPVTYRDLTPEEHQAALVEAGLPEATAQFVVALDGNTRDGLLAETSGELRQLIGRPTTPIAAYVADVVKSL</sequence>
<dbReference type="SUPFAM" id="SSF51735">
    <property type="entry name" value="NAD(P)-binding Rossmann-fold domains"/>
    <property type="match status" value="1"/>
</dbReference>
<accession>A0A558AEZ4</accession>